<dbReference type="PANTHER" id="PTHR34613:SF1">
    <property type="entry name" value="SLL6017 PROTEIN"/>
    <property type="match status" value="1"/>
</dbReference>
<dbReference type="OrthoDB" id="3207839at2"/>
<organism evidence="1 2">
    <name type="scientific">Mycolicibacterium brumae</name>
    <dbReference type="NCBI Taxonomy" id="85968"/>
    <lineage>
        <taxon>Bacteria</taxon>
        <taxon>Bacillati</taxon>
        <taxon>Actinomycetota</taxon>
        <taxon>Actinomycetes</taxon>
        <taxon>Mycobacteriales</taxon>
        <taxon>Mycobacteriaceae</taxon>
        <taxon>Mycolicibacterium</taxon>
    </lineage>
</organism>
<keyword evidence="2" id="KW-1185">Reference proteome</keyword>
<dbReference type="AlphaFoldDB" id="A0A2G5PA82"/>
<gene>
    <name evidence="1" type="ORF">CQY22_010205</name>
</gene>
<dbReference type="Proteomes" id="UP000230551">
    <property type="component" value="Unassembled WGS sequence"/>
</dbReference>
<accession>A0A2G5PA82</accession>
<name>A0A2G5PA82_9MYCO</name>
<sequence length="288" mass="31035">MPSNVHEALVELIRQQPSFAVQLLTDIAGVAVPTHTLACEGSPDLSQAAPVEQRADTVVTLQADGVPVFGIITEVQLRVDPDKHYRWPSYVVALRNRLRCPVLLLVISTSDRVARWAARPIDLGAGSAIVPISIGPSVIPTITDPAVARAGPELALLSAVAHPADRGVLDALFSTFNPDIDRSLLYADLVRTVLPEAARNYLEHLMSTTTWRYQSDFARKYFDQGLAEGEAKGKAEGKAEDILAVLSARGITVADDARARITNCDNPDQLSTWLIKAVTATAVSDVLD</sequence>
<evidence type="ECO:0000313" key="2">
    <source>
        <dbReference type="Proteomes" id="UP000230551"/>
    </source>
</evidence>
<dbReference type="RefSeq" id="WP_090589817.1">
    <property type="nucleotide sequence ID" value="NZ_CP104302.1"/>
</dbReference>
<dbReference type="PANTHER" id="PTHR34613">
    <property type="entry name" value="SLL0800 PROTEIN"/>
    <property type="match status" value="1"/>
</dbReference>
<comment type="caution">
    <text evidence="1">The sequence shown here is derived from an EMBL/GenBank/DDBJ whole genome shotgun (WGS) entry which is preliminary data.</text>
</comment>
<dbReference type="EMBL" id="PDCN02000011">
    <property type="protein sequence ID" value="PIB75226.1"/>
    <property type="molecule type" value="Genomic_DNA"/>
</dbReference>
<reference evidence="1 2" key="1">
    <citation type="journal article" date="2017" name="Infect. Genet. Evol.">
        <title>The new phylogeny of the genus Mycobacterium: The old and the news.</title>
        <authorList>
            <person name="Tortoli E."/>
            <person name="Fedrizzi T."/>
            <person name="Meehan C.J."/>
            <person name="Trovato A."/>
            <person name="Grottola A."/>
            <person name="Giacobazzi E."/>
            <person name="Serpini G.F."/>
            <person name="Tagliazucchi S."/>
            <person name="Fabio A."/>
            <person name="Bettua C."/>
            <person name="Bertorelli R."/>
            <person name="Frascaro F."/>
            <person name="De Sanctis V."/>
            <person name="Pecorari M."/>
            <person name="Jousson O."/>
            <person name="Segata N."/>
            <person name="Cirillo D.M."/>
        </authorList>
    </citation>
    <scope>NUCLEOTIDE SEQUENCE [LARGE SCALE GENOMIC DNA]</scope>
    <source>
        <strain evidence="1 2">CIP1034565</strain>
    </source>
</reference>
<dbReference type="STRING" id="85968.GCA_900073015_02653"/>
<protein>
    <submittedName>
        <fullName evidence="1">Uncharacterized protein</fullName>
    </submittedName>
</protein>
<evidence type="ECO:0000313" key="1">
    <source>
        <dbReference type="EMBL" id="PIB75226.1"/>
    </source>
</evidence>
<proteinExistence type="predicted"/>